<reference evidence="1 2" key="1">
    <citation type="journal article" date="2020" name="Int. J. Syst. Evol. Microbiol.">
        <title>Novel acetic acid bacteria from cider fermentations: Acetobacter conturbans sp. nov. and Acetobacter fallax sp. nov.</title>
        <authorList>
            <person name="Sombolestani A.S."/>
            <person name="Cleenwerck I."/>
            <person name="Cnockaert M."/>
            <person name="Borremans W."/>
            <person name="Wieme A.D."/>
            <person name="De Vuyst L."/>
            <person name="Vandamme P."/>
        </authorList>
    </citation>
    <scope>NUCLEOTIDE SEQUENCE [LARGE SCALE GENOMIC DNA]</scope>
    <source>
        <strain evidence="1 2">LMG 1637</strain>
    </source>
</reference>
<dbReference type="EMBL" id="WOSW01000011">
    <property type="protein sequence ID" value="NHO32507.1"/>
    <property type="molecule type" value="Genomic_DNA"/>
</dbReference>
<gene>
    <name evidence="1" type="ORF">GOB84_08020</name>
</gene>
<dbReference type="RefSeq" id="WP_173577034.1">
    <property type="nucleotide sequence ID" value="NZ_WOSW01000011.1"/>
</dbReference>
<name>A0ABX0KEZ6_9PROT</name>
<evidence type="ECO:0000313" key="1">
    <source>
        <dbReference type="EMBL" id="NHO32507.1"/>
    </source>
</evidence>
<proteinExistence type="predicted"/>
<evidence type="ECO:0000313" key="2">
    <source>
        <dbReference type="Proteomes" id="UP000615326"/>
    </source>
</evidence>
<dbReference type="Proteomes" id="UP000615326">
    <property type="component" value="Unassembled WGS sequence"/>
</dbReference>
<comment type="caution">
    <text evidence="1">The sequence shown here is derived from an EMBL/GenBank/DDBJ whole genome shotgun (WGS) entry which is preliminary data.</text>
</comment>
<protein>
    <submittedName>
        <fullName evidence="1">Uncharacterized protein</fullName>
    </submittedName>
</protein>
<organism evidence="1 2">
    <name type="scientific">Acetobacter fallax</name>
    <dbReference type="NCBI Taxonomy" id="1737473"/>
    <lineage>
        <taxon>Bacteria</taxon>
        <taxon>Pseudomonadati</taxon>
        <taxon>Pseudomonadota</taxon>
        <taxon>Alphaproteobacteria</taxon>
        <taxon>Acetobacterales</taxon>
        <taxon>Acetobacteraceae</taxon>
        <taxon>Acetobacter</taxon>
    </lineage>
</organism>
<sequence length="106" mass="11780">MQGYKIPGETIRLLDGTKRRSGEDVFITKKFKVESATSNAGEGFVCKVRSEDGTIIQATIMDAVMADHDKEIIQNAFWTKTDVILTISARRIGVDYKNAKIENARG</sequence>
<keyword evidence="2" id="KW-1185">Reference proteome</keyword>
<accession>A0ABX0KEZ6</accession>